<protein>
    <submittedName>
        <fullName evidence="1">Uncharacterized protein</fullName>
    </submittedName>
</protein>
<evidence type="ECO:0000313" key="2">
    <source>
        <dbReference type="Proteomes" id="UP000075531"/>
    </source>
</evidence>
<dbReference type="AlphaFoldDB" id="A0A151B431"/>
<gene>
    <name evidence="1" type="ORF">CLTEP_13630</name>
</gene>
<dbReference type="PATRIC" id="fig|1121338.3.peg.1398"/>
<dbReference type="EMBL" id="LTBA01000012">
    <property type="protein sequence ID" value="KYH34646.1"/>
    <property type="molecule type" value="Genomic_DNA"/>
</dbReference>
<organism evidence="1 2">
    <name type="scientific">Clostridium tepidiprofundi DSM 19306</name>
    <dbReference type="NCBI Taxonomy" id="1121338"/>
    <lineage>
        <taxon>Bacteria</taxon>
        <taxon>Bacillati</taxon>
        <taxon>Bacillota</taxon>
        <taxon>Clostridia</taxon>
        <taxon>Eubacteriales</taxon>
        <taxon>Clostridiaceae</taxon>
        <taxon>Clostridium</taxon>
    </lineage>
</organism>
<evidence type="ECO:0000313" key="1">
    <source>
        <dbReference type="EMBL" id="KYH34646.1"/>
    </source>
</evidence>
<dbReference type="Proteomes" id="UP000075531">
    <property type="component" value="Unassembled WGS sequence"/>
</dbReference>
<sequence>MESAEPHSINITQNLKFNIGFRGITYESNV</sequence>
<proteinExistence type="predicted"/>
<accession>A0A151B431</accession>
<keyword evidence="2" id="KW-1185">Reference proteome</keyword>
<reference evidence="1 2" key="1">
    <citation type="submission" date="2016-02" db="EMBL/GenBank/DDBJ databases">
        <title>Genome sequence of Clostridium tepidiprofundi DSM 19306.</title>
        <authorList>
            <person name="Poehlein A."/>
            <person name="Daniel R."/>
        </authorList>
    </citation>
    <scope>NUCLEOTIDE SEQUENCE [LARGE SCALE GENOMIC DNA]</scope>
    <source>
        <strain evidence="1 2">DSM 19306</strain>
    </source>
</reference>
<name>A0A151B431_9CLOT</name>
<comment type="caution">
    <text evidence="1">The sequence shown here is derived from an EMBL/GenBank/DDBJ whole genome shotgun (WGS) entry which is preliminary data.</text>
</comment>